<feature type="region of interest" description="Disordered" evidence="3">
    <location>
        <begin position="133"/>
        <end position="156"/>
    </location>
</feature>
<dbReference type="InterPro" id="IPR007527">
    <property type="entry name" value="Znf_SWIM"/>
</dbReference>
<dbReference type="Proteomes" id="UP000816034">
    <property type="component" value="Unassembled WGS sequence"/>
</dbReference>
<gene>
    <name evidence="5" type="ORF">C9374_003368</name>
</gene>
<evidence type="ECO:0000256" key="1">
    <source>
        <dbReference type="PROSITE-ProRule" id="PRU00325"/>
    </source>
</evidence>
<feature type="compositionally biased region" description="Basic and acidic residues" evidence="3">
    <location>
        <begin position="317"/>
        <end position="329"/>
    </location>
</feature>
<feature type="coiled-coil region" evidence="2">
    <location>
        <begin position="551"/>
        <end position="585"/>
    </location>
</feature>
<dbReference type="AlphaFoldDB" id="A0AA88KKA4"/>
<reference evidence="5 6" key="1">
    <citation type="journal article" date="2018" name="BMC Genomics">
        <title>The genome of Naegleria lovaniensis, the basis for a comparative approach to unravel pathogenicity factors of the human pathogenic amoeba N. fowleri.</title>
        <authorList>
            <person name="Liechti N."/>
            <person name="Schurch N."/>
            <person name="Bruggmann R."/>
            <person name="Wittwer M."/>
        </authorList>
    </citation>
    <scope>NUCLEOTIDE SEQUENCE [LARGE SCALE GENOMIC DNA]</scope>
    <source>
        <strain evidence="5 6">ATCC 30569</strain>
    </source>
</reference>
<keyword evidence="1" id="KW-0863">Zinc-finger</keyword>
<feature type="region of interest" description="Disordered" evidence="3">
    <location>
        <begin position="1"/>
        <end position="110"/>
    </location>
</feature>
<keyword evidence="6" id="KW-1185">Reference proteome</keyword>
<dbReference type="GeneID" id="68095823"/>
<dbReference type="PROSITE" id="PS50966">
    <property type="entry name" value="ZF_SWIM"/>
    <property type="match status" value="1"/>
</dbReference>
<dbReference type="RefSeq" id="XP_044549546.1">
    <property type="nucleotide sequence ID" value="XM_044692888.1"/>
</dbReference>
<keyword evidence="1" id="KW-0479">Metal-binding</keyword>
<keyword evidence="1" id="KW-0862">Zinc</keyword>
<comment type="caution">
    <text evidence="5">The sequence shown here is derived from an EMBL/GenBank/DDBJ whole genome shotgun (WGS) entry which is preliminary data.</text>
</comment>
<accession>A0AA88KKA4</accession>
<feature type="compositionally biased region" description="Acidic residues" evidence="3">
    <location>
        <begin position="25"/>
        <end position="38"/>
    </location>
</feature>
<feature type="compositionally biased region" description="Polar residues" evidence="3">
    <location>
        <begin position="276"/>
        <end position="301"/>
    </location>
</feature>
<feature type="compositionally biased region" description="Basic and acidic residues" evidence="3">
    <location>
        <begin position="133"/>
        <end position="150"/>
    </location>
</feature>
<keyword evidence="2" id="KW-0175">Coiled coil</keyword>
<feature type="region of interest" description="Disordered" evidence="3">
    <location>
        <begin position="639"/>
        <end position="660"/>
    </location>
</feature>
<evidence type="ECO:0000313" key="5">
    <source>
        <dbReference type="EMBL" id="KAG2385553.1"/>
    </source>
</evidence>
<organism evidence="5 6">
    <name type="scientific">Naegleria lovaniensis</name>
    <name type="common">Amoeba</name>
    <dbReference type="NCBI Taxonomy" id="51637"/>
    <lineage>
        <taxon>Eukaryota</taxon>
        <taxon>Discoba</taxon>
        <taxon>Heterolobosea</taxon>
        <taxon>Tetramitia</taxon>
        <taxon>Eutetramitia</taxon>
        <taxon>Vahlkampfiidae</taxon>
        <taxon>Naegleria</taxon>
    </lineage>
</organism>
<evidence type="ECO:0000256" key="3">
    <source>
        <dbReference type="SAM" id="MobiDB-lite"/>
    </source>
</evidence>
<feature type="compositionally biased region" description="Low complexity" evidence="3">
    <location>
        <begin position="264"/>
        <end position="275"/>
    </location>
</feature>
<feature type="compositionally biased region" description="Basic and acidic residues" evidence="3">
    <location>
        <begin position="91"/>
        <end position="100"/>
    </location>
</feature>
<dbReference type="EMBL" id="PYSW02000018">
    <property type="protein sequence ID" value="KAG2385553.1"/>
    <property type="molecule type" value="Genomic_DNA"/>
</dbReference>
<feature type="compositionally biased region" description="Low complexity" evidence="3">
    <location>
        <begin position="352"/>
        <end position="364"/>
    </location>
</feature>
<feature type="region of interest" description="Disordered" evidence="3">
    <location>
        <begin position="192"/>
        <end position="389"/>
    </location>
</feature>
<feature type="compositionally biased region" description="Polar residues" evidence="3">
    <location>
        <begin position="195"/>
        <end position="206"/>
    </location>
</feature>
<sequence length="673" mass="76215">MPSQSTSRNRHNYRQTNKSVSFSLDLDEENNNFDDFPFEEDKKHRLTQSPKFTFDDDEDSSMRDESVVVSSIPHLDSPRFDSEDDEDMCDDDHITPRAEDNLSQPLSQISSSEIADYSSIKVKTEIDELFEECEREKQEEDLSWKPRPSSDVKSPILFSSSVPTQVSSPILSSPVGLSQYQKEQRNVYQYEDIKQLTQPQSTTSKTENNDDPIDFDLTESQLESLQREDEKSTFHNFEPTDKTGSEVKVKQEAILENGHAPVQNSNENSNPISNNGVSTEAQELNTPATDANVIIMNNDNHAVTEDDDIDYSQIEAALREADEQEKLNHPQESVEEEYVSPMEQFRSKIPTQSSPSQHQQPRKQPLSKHPSSSKVKDEIQMSQESGLFPPPVIVDEIENSEGSQIGDSVKLSAPTKSPERPLTFREAVYKKHSHSPPGKPIVPDKELVAIKDQYGLIVFQRGNNYANEERIFEMNVETIEVEEGVELTFLTSKCWGTLEIPYTQSIIFDSKTMNLKKCKCSCPVEDHCKHTCACLITWLDCKKKSVPFPSLNSLGNRLEATLNELNDLRKEVERLRKENECLRDNYSTNSDDSMKGDGCSTPITKMLNQVRDGFVSSNSIEKTPNQLSSIFSSPISPSSVAESTDLKRKRSTFAQGERDPHIELGETCKKIHF</sequence>
<feature type="compositionally biased region" description="Polar residues" evidence="3">
    <location>
        <begin position="101"/>
        <end position="110"/>
    </location>
</feature>
<dbReference type="GO" id="GO:0008270">
    <property type="term" value="F:zinc ion binding"/>
    <property type="evidence" value="ECO:0007669"/>
    <property type="project" value="UniProtKB-KW"/>
</dbReference>
<protein>
    <recommendedName>
        <fullName evidence="4">SWIM-type domain-containing protein</fullName>
    </recommendedName>
</protein>
<evidence type="ECO:0000256" key="2">
    <source>
        <dbReference type="SAM" id="Coils"/>
    </source>
</evidence>
<evidence type="ECO:0000259" key="4">
    <source>
        <dbReference type="PROSITE" id="PS50966"/>
    </source>
</evidence>
<proteinExistence type="predicted"/>
<feature type="domain" description="SWIM-type" evidence="4">
    <location>
        <begin position="502"/>
        <end position="539"/>
    </location>
</feature>
<feature type="compositionally biased region" description="Basic and acidic residues" evidence="3">
    <location>
        <begin position="225"/>
        <end position="253"/>
    </location>
</feature>
<name>A0AA88KKA4_NAELO</name>
<evidence type="ECO:0000313" key="6">
    <source>
        <dbReference type="Proteomes" id="UP000816034"/>
    </source>
</evidence>